<name>A0ABQ8FAE8_9FUNG</name>
<accession>A0ABQ8FAE8</accession>
<dbReference type="PANTHER" id="PTHR43433:SF10">
    <property type="entry name" value="AB HYDROLASE-1 DOMAIN-CONTAINING PROTEIN"/>
    <property type="match status" value="1"/>
</dbReference>
<dbReference type="SUPFAM" id="SSF53474">
    <property type="entry name" value="alpha/beta-Hydrolases"/>
    <property type="match status" value="1"/>
</dbReference>
<dbReference type="Proteomes" id="UP001648503">
    <property type="component" value="Unassembled WGS sequence"/>
</dbReference>
<feature type="compositionally biased region" description="Low complexity" evidence="1">
    <location>
        <begin position="372"/>
        <end position="384"/>
    </location>
</feature>
<evidence type="ECO:0000259" key="2">
    <source>
        <dbReference type="Pfam" id="PF00561"/>
    </source>
</evidence>
<dbReference type="Pfam" id="PF00561">
    <property type="entry name" value="Abhydrolase_1"/>
    <property type="match status" value="1"/>
</dbReference>
<protein>
    <recommendedName>
        <fullName evidence="2">AB hydrolase-1 domain-containing protein</fullName>
    </recommendedName>
</protein>
<proteinExistence type="predicted"/>
<feature type="domain" description="AB hydrolase-1" evidence="2">
    <location>
        <begin position="83"/>
        <end position="149"/>
    </location>
</feature>
<reference evidence="3 4" key="1">
    <citation type="submission" date="2021-02" db="EMBL/GenBank/DDBJ databases">
        <title>Variation within the Batrachochytrium salamandrivorans European outbreak.</title>
        <authorList>
            <person name="Kelly M."/>
            <person name="Pasmans F."/>
            <person name="Shea T.P."/>
            <person name="Munoz J.F."/>
            <person name="Carranza S."/>
            <person name="Cuomo C.A."/>
            <person name="Martel A."/>
        </authorList>
    </citation>
    <scope>NUCLEOTIDE SEQUENCE [LARGE SCALE GENOMIC DNA]</scope>
    <source>
        <strain evidence="3 4">AMFP18/2</strain>
    </source>
</reference>
<feature type="region of interest" description="Disordered" evidence="1">
    <location>
        <begin position="342"/>
        <end position="412"/>
    </location>
</feature>
<dbReference type="InterPro" id="IPR000073">
    <property type="entry name" value="AB_hydrolase_1"/>
</dbReference>
<feature type="compositionally biased region" description="Polar residues" evidence="1">
    <location>
        <begin position="1"/>
        <end position="16"/>
    </location>
</feature>
<evidence type="ECO:0000256" key="1">
    <source>
        <dbReference type="SAM" id="MobiDB-lite"/>
    </source>
</evidence>
<feature type="region of interest" description="Disordered" evidence="1">
    <location>
        <begin position="1"/>
        <end position="20"/>
    </location>
</feature>
<dbReference type="InterPro" id="IPR029058">
    <property type="entry name" value="AB_hydrolase_fold"/>
</dbReference>
<dbReference type="PANTHER" id="PTHR43433">
    <property type="entry name" value="HYDROLASE, ALPHA/BETA FOLD FAMILY PROTEIN"/>
    <property type="match status" value="1"/>
</dbReference>
<dbReference type="Gene3D" id="3.40.50.1820">
    <property type="entry name" value="alpha/beta hydrolase"/>
    <property type="match status" value="1"/>
</dbReference>
<comment type="caution">
    <text evidence="3">The sequence shown here is derived from an EMBL/GenBank/DDBJ whole genome shotgun (WGS) entry which is preliminary data.</text>
</comment>
<dbReference type="InterPro" id="IPR050471">
    <property type="entry name" value="AB_hydrolase"/>
</dbReference>
<gene>
    <name evidence="3" type="ORF">BASA50_006616</name>
</gene>
<evidence type="ECO:0000313" key="4">
    <source>
        <dbReference type="Proteomes" id="UP001648503"/>
    </source>
</evidence>
<keyword evidence="4" id="KW-1185">Reference proteome</keyword>
<sequence length="412" mass="45535">MIGFGSDSQTQPSTVEATKHRHAHDVMARPCFSRTAHLRSGEQVSYSEIGDKKGYPVLWFAGPCSNRLLMAIYEDMAIEFGLYIICFDRPGRGASTPLRHPKLWEFRSLAAYANELMTILGIEKFFIIGHSIGASYALACYDTIKHRVLGPLRFLATWAPSNLPCMPVSYALQRSLPTRMLRGVYSMGYSTAMMNLSSSSTVPSQMGAIGSREAINTRDRFVHQVLERVNEDHIGDAYKAFEIDWLLALEINKPFGFDHRTLQCAVKCWHGMDDTVSPLGAAMWMQREMKQFLLYAVEGATHNILLDFAIVRAIFADISKEAAMILVKPIIETDDPKAATVSAADATSDLDSRPPTPTSLPGSEISRRDLDAQQQIPTPATTPTGGDVFSSDTTSLATAHSMDPTENVWETS</sequence>
<evidence type="ECO:0000313" key="3">
    <source>
        <dbReference type="EMBL" id="KAH6594368.1"/>
    </source>
</evidence>
<organism evidence="3 4">
    <name type="scientific">Batrachochytrium salamandrivorans</name>
    <dbReference type="NCBI Taxonomy" id="1357716"/>
    <lineage>
        <taxon>Eukaryota</taxon>
        <taxon>Fungi</taxon>
        <taxon>Fungi incertae sedis</taxon>
        <taxon>Chytridiomycota</taxon>
        <taxon>Chytridiomycota incertae sedis</taxon>
        <taxon>Chytridiomycetes</taxon>
        <taxon>Rhizophydiales</taxon>
        <taxon>Rhizophydiales incertae sedis</taxon>
        <taxon>Batrachochytrium</taxon>
    </lineage>
</organism>
<dbReference type="EMBL" id="JAFCIX010000335">
    <property type="protein sequence ID" value="KAH6594368.1"/>
    <property type="molecule type" value="Genomic_DNA"/>
</dbReference>